<dbReference type="GO" id="GO:0051536">
    <property type="term" value="F:iron-sulfur cluster binding"/>
    <property type="evidence" value="ECO:0007669"/>
    <property type="project" value="UniProtKB-KW"/>
</dbReference>
<feature type="compositionally biased region" description="Polar residues" evidence="5">
    <location>
        <begin position="1440"/>
        <end position="1449"/>
    </location>
</feature>
<evidence type="ECO:0000256" key="5">
    <source>
        <dbReference type="SAM" id="MobiDB-lite"/>
    </source>
</evidence>
<dbReference type="Proteomes" id="UP000070160">
    <property type="component" value="Unassembled WGS sequence"/>
</dbReference>
<dbReference type="SUPFAM" id="SSF53067">
    <property type="entry name" value="Actin-like ATPase domain"/>
    <property type="match status" value="2"/>
</dbReference>
<feature type="domain" description="ATPase BadF/BadG/BcrA/BcrD type" evidence="6">
    <location>
        <begin position="21"/>
        <end position="269"/>
    </location>
</feature>
<name>A0A134CLJ6_9FIRM</name>
<gene>
    <name evidence="8" type="ORF">HMPREF3182_00136</name>
</gene>
<protein>
    <submittedName>
        <fullName evidence="8">Putative CoA-substrate-specific enzyme activase</fullName>
    </submittedName>
</protein>
<dbReference type="Gene3D" id="3.30.420.40">
    <property type="match status" value="4"/>
</dbReference>
<dbReference type="EMBL" id="LSDT01000003">
    <property type="protein sequence ID" value="KXB92999.1"/>
    <property type="molecule type" value="Genomic_DNA"/>
</dbReference>
<dbReference type="NCBIfam" id="TIGR00241">
    <property type="entry name" value="CoA_E_activ"/>
    <property type="match status" value="1"/>
</dbReference>
<evidence type="ECO:0000256" key="4">
    <source>
        <dbReference type="ARBA" id="ARBA00023014"/>
    </source>
</evidence>
<keyword evidence="9" id="KW-1185">Reference proteome</keyword>
<keyword evidence="4" id="KW-0411">Iron-sulfur</keyword>
<evidence type="ECO:0000313" key="8">
    <source>
        <dbReference type="EMBL" id="KXB92999.1"/>
    </source>
</evidence>
<dbReference type="CDD" id="cd24035">
    <property type="entry name" value="ASKHA_NBD_O66634-like_rpt2"/>
    <property type="match status" value="1"/>
</dbReference>
<sequence>MLKKVRCNTDKVILMEKLLHIGIDIGSTTVKISVLNENKQCLHACYVRHYTDIRQKVWALLQNAFEIFGDRQVTLAITGSGGMALADYLHILFVQEVIAGTKAVRTYHPQADVIIELGGEDAKITYLTGGSEHRMNGACAGGTGAFIDQMGSLLHTDASGLNELAKHADTLYPIAARCGVFAKTDVQALLNEGASKENIAASVFQSIIFQTITGLACGRPIKGTVCFLGGPLTYLSQLRKQFAKTLHLTDDEIIAPENAQVYVAIGAALGSFQEKPVSFMDLIHRLKDVDEATLAQSDRMDPLFQNEEELHAFQHRHNTHTIPQRDLTTYTGPCFLGLDAGSTTIKAALLSEKNELLYSHYQTNEGSPLAAAQQIITDIYRKLPPQAFIAKTGITGYGEALLKEALHIDLGEVETIAHYQAAAHFCPDVDFILDIGGQDMKCTRLKDGHIEDILLNEACSSGCGSFLDTFAKSLQFSIEDFAKAALLAKNPIDLGSRCTVFMNSKVKQAQKEGATLADISAGLSYSVIKNALYKVIKVKDPEKLGKHIVVQGGTFYNDAVLRALEKLLGRQVIRPVISGLMGAFGMALISHDSYLQDNQPSQLLDQQGIASLQVSTSIRHCGLCTNNCLLTVNSFNDGRSFITGNRCERGASNSVGKKKKKLPNLYRTKYDLLFHYKPLKNAPKGTVGIPRVLNMYEDYPFWFTFFTQLGYQVVLSDRSSKRLFEKAMDTIPSDSACYPAKMVHGHIANLLEKKVDRIFYPCIQNGPTEGSRDNSFNCPMVMSYPEVIRNNMGEQLADSNTPILSPFLPIHDKKRIIPRLQEELRVWGLSKQEIKKAALAAWNEEESYKQKYYALTKKTLKRLTQDGDRAIVLCGRPYHVDPEINHGIADLISSLGLAVLTEDGIAPLGHLPEHLRVVDQWSYHSRLYRAAQYIVTQPNLECVELSSFGCGLDAIVADQVQEILTKGHKIHTLLKIDEGSNLGAIRIRLRSLLFVMNHRAALSPTPVEEYTYKKAIFTKENKKTNVILAPSMTPIHFPMFQSAFVHEGFHLELLPHQGAEAIDNGLAYIHNDACYPAIMSLGQIITALKSGKYDINHTAVMVSQTGGCCRATNYIGMIRKALADANLGQVPILSLNAKGLNAHPGFSPGFGFWHRLAMAVIYGDALQQILYRIRPYEKIKGTAEGLFKKWQAKCTHDLLRADIKTYKKNIRNMIAEFDAVEIDETVKPRIGLVGEIYVKFHPIANNHIVRMIEEEGGEIIVSGLADFILYGLLDNQFRYKYLSGTWLSYFLSKSAVKLIEWYRKPYRNAVEKSRHFDPITSIYDIAKEAKKYLSLGHEAGEGWFLTGDMIDLMHRGAKNIVCLQPWACLPNHVTGKGMIKTLKASFPDTNIVAIDYDPGSSAVNQTNRLKLMLTTTFDNIRKEASPQQKPMRPFLPGVHLNSSIPGEKQ</sequence>
<accession>A0A134CLJ6</accession>
<dbReference type="PATRIC" id="fig|1588748.3.peg.130"/>
<evidence type="ECO:0000256" key="1">
    <source>
        <dbReference type="ARBA" id="ARBA00001966"/>
    </source>
</evidence>
<dbReference type="PANTHER" id="PTHR32329:SF4">
    <property type="entry name" value="ACTIVATOR OF 2-HYDROXYACYL-COA DEHYDRATASE"/>
    <property type="match status" value="1"/>
</dbReference>
<keyword evidence="3" id="KW-0408">Iron</keyword>
<feature type="domain" description="DUF2229" evidence="7">
    <location>
        <begin position="686"/>
        <end position="903"/>
    </location>
</feature>
<dbReference type="Pfam" id="PF09989">
    <property type="entry name" value="DUF2229"/>
    <property type="match status" value="2"/>
</dbReference>
<keyword evidence="2" id="KW-0479">Metal-binding</keyword>
<dbReference type="Pfam" id="PF01869">
    <property type="entry name" value="BcrAD_BadFG"/>
    <property type="match status" value="2"/>
</dbReference>
<comment type="caution">
    <text evidence="8">The sequence shown here is derived from an EMBL/GenBank/DDBJ whole genome shotgun (WGS) entry which is preliminary data.</text>
</comment>
<evidence type="ECO:0000256" key="3">
    <source>
        <dbReference type="ARBA" id="ARBA00023004"/>
    </source>
</evidence>
<dbReference type="InterPro" id="IPR051805">
    <property type="entry name" value="Dehydratase_Activator_Redct"/>
</dbReference>
<dbReference type="STRING" id="1588748.HMPREF3182_00136"/>
<evidence type="ECO:0000259" key="6">
    <source>
        <dbReference type="Pfam" id="PF01869"/>
    </source>
</evidence>
<proteinExistence type="predicted"/>
<dbReference type="GO" id="GO:0046872">
    <property type="term" value="F:metal ion binding"/>
    <property type="evidence" value="ECO:0007669"/>
    <property type="project" value="UniProtKB-KW"/>
</dbReference>
<dbReference type="InterPro" id="IPR018709">
    <property type="entry name" value="CoA_activase_DUF2229"/>
</dbReference>
<comment type="cofactor">
    <cofactor evidence="1">
        <name>[4Fe-4S] cluster</name>
        <dbReference type="ChEBI" id="CHEBI:49883"/>
    </cofactor>
</comment>
<dbReference type="CDD" id="cd24034">
    <property type="entry name" value="ASKHA_NBD_O66634-like_rpt1"/>
    <property type="match status" value="1"/>
</dbReference>
<dbReference type="InterPro" id="IPR043129">
    <property type="entry name" value="ATPase_NBD"/>
</dbReference>
<organism evidence="8 9">
    <name type="scientific">Megasphaera hutchinsoni</name>
    <dbReference type="NCBI Taxonomy" id="1588748"/>
    <lineage>
        <taxon>Bacteria</taxon>
        <taxon>Bacillati</taxon>
        <taxon>Bacillota</taxon>
        <taxon>Negativicutes</taxon>
        <taxon>Veillonellales</taxon>
        <taxon>Veillonellaceae</taxon>
        <taxon>Megasphaera</taxon>
    </lineage>
</organism>
<dbReference type="InterPro" id="IPR002731">
    <property type="entry name" value="ATPase_BadF"/>
</dbReference>
<feature type="domain" description="ATPase BadF/BadG/BcrA/BcrD type" evidence="6">
    <location>
        <begin position="336"/>
        <end position="589"/>
    </location>
</feature>
<feature type="region of interest" description="Disordered" evidence="5">
    <location>
        <begin position="1423"/>
        <end position="1449"/>
    </location>
</feature>
<reference evidence="9" key="1">
    <citation type="submission" date="2016-01" db="EMBL/GenBank/DDBJ databases">
        <authorList>
            <person name="Mitreva M."/>
            <person name="Pepin K.H."/>
            <person name="Mihindukulasuriya K.A."/>
            <person name="Fulton R."/>
            <person name="Fronick C."/>
            <person name="O'Laughlin M."/>
            <person name="Miner T."/>
            <person name="Herter B."/>
            <person name="Rosa B.A."/>
            <person name="Cordes M."/>
            <person name="Tomlinson C."/>
            <person name="Wollam A."/>
            <person name="Palsikar V.B."/>
            <person name="Mardis E.R."/>
            <person name="Wilson R.K."/>
        </authorList>
    </citation>
    <scope>NUCLEOTIDE SEQUENCE [LARGE SCALE GENOMIC DNA]</scope>
    <source>
        <strain evidence="9">KA00182</strain>
    </source>
</reference>
<dbReference type="PANTHER" id="PTHR32329">
    <property type="entry name" value="BIFUNCTIONAL PROTEIN [INCLUDES 2-HYDROXYACYL-COA DEHYDRATASE (N-TER) AND ITS ACTIVATOR DOMAIN (C_TERM)-RELATED"/>
    <property type="match status" value="1"/>
</dbReference>
<evidence type="ECO:0000256" key="2">
    <source>
        <dbReference type="ARBA" id="ARBA00022723"/>
    </source>
</evidence>
<evidence type="ECO:0000313" key="9">
    <source>
        <dbReference type="Proteomes" id="UP000070160"/>
    </source>
</evidence>
<feature type="domain" description="DUF2229" evidence="7">
    <location>
        <begin position="1036"/>
        <end position="1261"/>
    </location>
</feature>
<evidence type="ECO:0000259" key="7">
    <source>
        <dbReference type="Pfam" id="PF09989"/>
    </source>
</evidence>
<dbReference type="InterPro" id="IPR008275">
    <property type="entry name" value="CoA_E_activase_dom"/>
</dbReference>